<dbReference type="InterPro" id="IPR012373">
    <property type="entry name" value="Ferrdict_sens_TM"/>
</dbReference>
<proteinExistence type="predicted"/>
<dbReference type="RefSeq" id="WP_106660173.1">
    <property type="nucleotide sequence ID" value="NZ_PJEO01000044.1"/>
</dbReference>
<dbReference type="InterPro" id="IPR032508">
    <property type="entry name" value="FecR_C"/>
</dbReference>
<feature type="transmembrane region" description="Helical" evidence="1">
    <location>
        <begin position="84"/>
        <end position="103"/>
    </location>
</feature>
<evidence type="ECO:0000313" key="7">
    <source>
        <dbReference type="Proteomes" id="UP000233435"/>
    </source>
</evidence>
<dbReference type="Pfam" id="PF16344">
    <property type="entry name" value="FecR_C"/>
    <property type="match status" value="1"/>
</dbReference>
<dbReference type="EMBL" id="PJEO01000051">
    <property type="protein sequence ID" value="PKQ44166.1"/>
    <property type="molecule type" value="Genomic_DNA"/>
</dbReference>
<evidence type="ECO:0000313" key="5">
    <source>
        <dbReference type="EMBL" id="PKQ44627.1"/>
    </source>
</evidence>
<feature type="domain" description="FecR protein" evidence="2">
    <location>
        <begin position="179"/>
        <end position="275"/>
    </location>
</feature>
<accession>A0A2N3HGS6</accession>
<organism evidence="4 7">
    <name type="scientific">Confluentibacter flavum</name>
    <dbReference type="NCBI Taxonomy" id="1909700"/>
    <lineage>
        <taxon>Bacteria</taxon>
        <taxon>Pseudomonadati</taxon>
        <taxon>Bacteroidota</taxon>
        <taxon>Flavobacteriia</taxon>
        <taxon>Flavobacteriales</taxon>
        <taxon>Flavobacteriaceae</taxon>
        <taxon>Confluentibacter</taxon>
    </lineage>
</organism>
<dbReference type="EMBL" id="PJEO01000044">
    <property type="protein sequence ID" value="PKQ44650.1"/>
    <property type="molecule type" value="Genomic_DNA"/>
</dbReference>
<evidence type="ECO:0000259" key="2">
    <source>
        <dbReference type="Pfam" id="PF04773"/>
    </source>
</evidence>
<sequence length="389" mass="43839">MESIEIKELFNKYIRRECSEEEVQQIVAYFQKSKDFSGVPTIEEVSKLLEAYPDMEEAAANRIYNNILETNKKKQPSIKRIFPILRYVAAAVLIGILATAYLFQDDINNSPQVKPSTIVDSNIVPGTDKATLTLEDGSVLVLEKGSTVQTQKANSNGEKIVYKSGEGNVAKVVYNYLTIPRGGQFNIVLSDGTEVWLNSETQLKYPVNFVKGQTREVELVYGEAYFDVSPSTVHGGSTFKVINNAQEVEVLGTEFNIKAYKDETNVYTTLVEGKVAVGNGKTIQNLKPNQQSNFDVRNGTIQIKEVDVYEQISWKDGVFSFRSKPLKEIMKVLSRWYDVDIIFENTELESLEFIGSLDKDQNIEEILSIMKSSTINNYEIKGNKIIILK</sequence>
<comment type="caution">
    <text evidence="4">The sequence shown here is derived from an EMBL/GenBank/DDBJ whole genome shotgun (WGS) entry which is preliminary data.</text>
</comment>
<dbReference type="Gene3D" id="3.55.50.30">
    <property type="match status" value="1"/>
</dbReference>
<dbReference type="PANTHER" id="PTHR30273">
    <property type="entry name" value="PERIPLASMIC SIGNAL SENSOR AND SIGMA FACTOR ACTIVATOR FECR-RELATED"/>
    <property type="match status" value="1"/>
</dbReference>
<name>A0A2N3HGS6_9FLAO</name>
<dbReference type="AlphaFoldDB" id="A0A2N3HGS6"/>
<dbReference type="GO" id="GO:0016989">
    <property type="term" value="F:sigma factor antagonist activity"/>
    <property type="evidence" value="ECO:0007669"/>
    <property type="project" value="TreeGrafter"/>
</dbReference>
<keyword evidence="1" id="KW-0472">Membrane</keyword>
<dbReference type="OrthoDB" id="649666at2"/>
<evidence type="ECO:0000259" key="3">
    <source>
        <dbReference type="Pfam" id="PF16344"/>
    </source>
</evidence>
<gene>
    <name evidence="5" type="ORF">CSW08_12115</name>
    <name evidence="6" type="ORF">CSW08_12240</name>
    <name evidence="4" type="ORF">CSW08_13760</name>
</gene>
<dbReference type="Gene3D" id="2.60.120.1440">
    <property type="match status" value="1"/>
</dbReference>
<evidence type="ECO:0000256" key="1">
    <source>
        <dbReference type="SAM" id="Phobius"/>
    </source>
</evidence>
<dbReference type="PANTHER" id="PTHR30273:SF2">
    <property type="entry name" value="PROTEIN FECR"/>
    <property type="match status" value="1"/>
</dbReference>
<dbReference type="Pfam" id="PF04773">
    <property type="entry name" value="FecR"/>
    <property type="match status" value="1"/>
</dbReference>
<keyword evidence="1" id="KW-0812">Transmembrane</keyword>
<dbReference type="Proteomes" id="UP000233435">
    <property type="component" value="Unassembled WGS sequence"/>
</dbReference>
<reference evidence="4 7" key="1">
    <citation type="submission" date="2017-12" db="EMBL/GenBank/DDBJ databases">
        <title>Confluentibacter flavum sp. nov., isolated from the saline lake.</title>
        <authorList>
            <person name="Yu L."/>
        </authorList>
    </citation>
    <scope>NUCLEOTIDE SEQUENCE [LARGE SCALE GENOMIC DNA]</scope>
    <source>
        <strain evidence="4 7">3B</strain>
    </source>
</reference>
<keyword evidence="1" id="KW-1133">Transmembrane helix</keyword>
<dbReference type="EMBL" id="PJEO01000044">
    <property type="protein sequence ID" value="PKQ44627.1"/>
    <property type="molecule type" value="Genomic_DNA"/>
</dbReference>
<keyword evidence="7" id="KW-1185">Reference proteome</keyword>
<dbReference type="InterPro" id="IPR006860">
    <property type="entry name" value="FecR"/>
</dbReference>
<feature type="domain" description="Protein FecR C-terminal" evidence="3">
    <location>
        <begin position="319"/>
        <end position="387"/>
    </location>
</feature>
<evidence type="ECO:0000313" key="6">
    <source>
        <dbReference type="EMBL" id="PKQ44650.1"/>
    </source>
</evidence>
<evidence type="ECO:0000313" key="4">
    <source>
        <dbReference type="EMBL" id="PKQ44166.1"/>
    </source>
</evidence>
<protein>
    <submittedName>
        <fullName evidence="4">Anti-sigma factor</fullName>
    </submittedName>
</protein>